<organism evidence="2 3">
    <name type="scientific">Kribbella lupini</name>
    <dbReference type="NCBI Taxonomy" id="291602"/>
    <lineage>
        <taxon>Bacteria</taxon>
        <taxon>Bacillati</taxon>
        <taxon>Actinomycetota</taxon>
        <taxon>Actinomycetes</taxon>
        <taxon>Propionibacteriales</taxon>
        <taxon>Kribbellaceae</taxon>
        <taxon>Kribbella</taxon>
    </lineage>
</organism>
<gene>
    <name evidence="2" type="ORF">GCM10009741_58790</name>
</gene>
<reference evidence="2 3" key="1">
    <citation type="journal article" date="2019" name="Int. J. Syst. Evol. Microbiol.">
        <title>The Global Catalogue of Microorganisms (GCM) 10K type strain sequencing project: providing services to taxonomists for standard genome sequencing and annotation.</title>
        <authorList>
            <consortium name="The Broad Institute Genomics Platform"/>
            <consortium name="The Broad Institute Genome Sequencing Center for Infectious Disease"/>
            <person name="Wu L."/>
            <person name="Ma J."/>
        </authorList>
    </citation>
    <scope>NUCLEOTIDE SEQUENCE [LARGE SCALE GENOMIC DNA]</scope>
    <source>
        <strain evidence="2 3">JCM 14303</strain>
    </source>
</reference>
<evidence type="ECO:0000313" key="2">
    <source>
        <dbReference type="EMBL" id="GAA1547396.1"/>
    </source>
</evidence>
<dbReference type="SUPFAM" id="SSF81301">
    <property type="entry name" value="Nucleotidyltransferase"/>
    <property type="match status" value="1"/>
</dbReference>
<name>A0ABN2BUT2_9ACTN</name>
<feature type="region of interest" description="Disordered" evidence="1">
    <location>
        <begin position="125"/>
        <end position="149"/>
    </location>
</feature>
<comment type="caution">
    <text evidence="2">The sequence shown here is derived from an EMBL/GenBank/DDBJ whole genome shotgun (WGS) entry which is preliminary data.</text>
</comment>
<protein>
    <recommendedName>
        <fullName evidence="4">GrpB protein</fullName>
    </recommendedName>
</protein>
<evidence type="ECO:0000256" key="1">
    <source>
        <dbReference type="SAM" id="MobiDB-lite"/>
    </source>
</evidence>
<evidence type="ECO:0008006" key="4">
    <source>
        <dbReference type="Google" id="ProtNLM"/>
    </source>
</evidence>
<accession>A0ABN2BUT2</accession>
<keyword evidence="3" id="KW-1185">Reference proteome</keyword>
<dbReference type="RefSeq" id="WP_344179913.1">
    <property type="nucleotide sequence ID" value="NZ_BAAANC010000003.1"/>
</dbReference>
<dbReference type="InterPro" id="IPR043519">
    <property type="entry name" value="NT_sf"/>
</dbReference>
<dbReference type="Gene3D" id="3.30.460.10">
    <property type="entry name" value="Beta Polymerase, domain 2"/>
    <property type="match status" value="1"/>
</dbReference>
<dbReference type="EMBL" id="BAAANC010000003">
    <property type="protein sequence ID" value="GAA1547396.1"/>
    <property type="molecule type" value="Genomic_DNA"/>
</dbReference>
<sequence length="149" mass="16180">MIWSDEITAQASAIHALVRRTLEAAGVPGDLEWTGAASVPGTLTKGDVDLHLRVAPELFAPAVALLKELLPVAVPSAWAPTLAVFDVPDQELPTGLAVTPVGSEHDVRFTQAWRRIAAEPEAHRRYNELKRRPGHEEQKSAFFSELTGT</sequence>
<evidence type="ECO:0000313" key="3">
    <source>
        <dbReference type="Proteomes" id="UP001500363"/>
    </source>
</evidence>
<proteinExistence type="predicted"/>
<feature type="compositionally biased region" description="Basic and acidic residues" evidence="1">
    <location>
        <begin position="125"/>
        <end position="139"/>
    </location>
</feature>
<dbReference type="Proteomes" id="UP001500363">
    <property type="component" value="Unassembled WGS sequence"/>
</dbReference>